<gene>
    <name evidence="2" type="ORF">PVBDA_0100100</name>
</gene>
<name>A0A6V7RS48_PLAVN</name>
<proteinExistence type="predicted"/>
<dbReference type="VEuPathDB" id="PlasmoDB:PVBDA_0100100"/>
<dbReference type="AlphaFoldDB" id="A0A6V7RS48"/>
<sequence length="329" mass="37735">MAQPSYSIEKVYKDINTINGYFTETKQNGISIQSTNPIIDTYCHYGKNQGKGKCHDYYQRASSGVIYLLKNLKKYGLEDDKLAEYAILWLRYKLNRTAPYHNIKLNEFYNKYIETNKDYNEKIKDNDSDSMTHKEIIDTKKNLMDIKEMTNFSYPFSILIYLYNATNANNLDCKKYSNSASEFANRFKELNNDPNNIEGSSYNKILSTISKDYDNLKKKCDKFPSLPKIEPKNGIAQNPVASPVVNPAQIHVEKSGQSSRQIFGETPEVISSSSSILSTLIPGLSVVSVIPVFLGIAYKYSLFGVDKLFQRQYLRTKLKKVKKQMKLNI</sequence>
<keyword evidence="1" id="KW-1133">Transmembrane helix</keyword>
<organism evidence="2 3">
    <name type="scientific">Plasmodium vinckei brucechwatti</name>
    <dbReference type="NCBI Taxonomy" id="119398"/>
    <lineage>
        <taxon>Eukaryota</taxon>
        <taxon>Sar</taxon>
        <taxon>Alveolata</taxon>
        <taxon>Apicomplexa</taxon>
        <taxon>Aconoidasida</taxon>
        <taxon>Haemosporida</taxon>
        <taxon>Plasmodiidae</taxon>
        <taxon>Plasmodium</taxon>
        <taxon>Plasmodium (Vinckeia)</taxon>
    </lineage>
</organism>
<accession>A0A6V7RS48</accession>
<keyword evidence="1" id="KW-0472">Membrane</keyword>
<dbReference type="NCBIfam" id="TIGR01590">
    <property type="entry name" value="yir-bir-cir_Pla"/>
    <property type="match status" value="1"/>
</dbReference>
<reference evidence="2 3" key="1">
    <citation type="submission" date="2020-08" db="EMBL/GenBank/DDBJ databases">
        <authorList>
            <person name="Ramaprasad A."/>
        </authorList>
    </citation>
    <scope>NUCLEOTIDE SEQUENCE [LARGE SCALE GENOMIC DNA]</scope>
</reference>
<evidence type="ECO:0000313" key="3">
    <source>
        <dbReference type="Proteomes" id="UP000515550"/>
    </source>
</evidence>
<evidence type="ECO:0000313" key="2">
    <source>
        <dbReference type="EMBL" id="CAD2083593.1"/>
    </source>
</evidence>
<dbReference type="InterPro" id="IPR006477">
    <property type="entry name" value="Yir_bir_cir"/>
</dbReference>
<feature type="transmembrane region" description="Helical" evidence="1">
    <location>
        <begin position="276"/>
        <end position="298"/>
    </location>
</feature>
<keyword evidence="1" id="KW-0812">Transmembrane</keyword>
<dbReference type="Proteomes" id="UP000515550">
    <property type="component" value="Chromosome PVBDA_01"/>
</dbReference>
<dbReference type="Pfam" id="PF06022">
    <property type="entry name" value="Cir_Bir_Yir"/>
    <property type="match status" value="1"/>
</dbReference>
<dbReference type="EMBL" id="LR865379">
    <property type="protein sequence ID" value="CAD2083593.1"/>
    <property type="molecule type" value="Genomic_DNA"/>
</dbReference>
<protein>
    <submittedName>
        <fullName evidence="2">CIR protein PIR protein</fullName>
    </submittedName>
</protein>
<evidence type="ECO:0000256" key="1">
    <source>
        <dbReference type="SAM" id="Phobius"/>
    </source>
</evidence>